<sequence length="100" mass="10459">MQIGLPLPEGQSTTTSEGSLFSSYLLHTGQTVFALGIRCQSDTTVDIVAWRKPIHPSTLRLEAPPGVGCGSNTLLQENTALLSASSSADSNRLKCPGTTA</sequence>
<name>A0AA88IRK3_CHASR</name>
<organism evidence="1 2">
    <name type="scientific">Channa striata</name>
    <name type="common">Snakehead murrel</name>
    <name type="synonym">Ophicephalus striatus</name>
    <dbReference type="NCBI Taxonomy" id="64152"/>
    <lineage>
        <taxon>Eukaryota</taxon>
        <taxon>Metazoa</taxon>
        <taxon>Chordata</taxon>
        <taxon>Craniata</taxon>
        <taxon>Vertebrata</taxon>
        <taxon>Euteleostomi</taxon>
        <taxon>Actinopterygii</taxon>
        <taxon>Neopterygii</taxon>
        <taxon>Teleostei</taxon>
        <taxon>Neoteleostei</taxon>
        <taxon>Acanthomorphata</taxon>
        <taxon>Anabantaria</taxon>
        <taxon>Anabantiformes</taxon>
        <taxon>Channoidei</taxon>
        <taxon>Channidae</taxon>
        <taxon>Channa</taxon>
    </lineage>
</organism>
<dbReference type="EMBL" id="JAUPFM010000020">
    <property type="protein sequence ID" value="KAK2819227.1"/>
    <property type="molecule type" value="Genomic_DNA"/>
</dbReference>
<keyword evidence="2" id="KW-1185">Reference proteome</keyword>
<accession>A0AA88IRK3</accession>
<gene>
    <name evidence="1" type="ORF">Q5P01_024788</name>
</gene>
<evidence type="ECO:0000313" key="1">
    <source>
        <dbReference type="EMBL" id="KAK2819227.1"/>
    </source>
</evidence>
<dbReference type="Proteomes" id="UP001187415">
    <property type="component" value="Unassembled WGS sequence"/>
</dbReference>
<evidence type="ECO:0000313" key="2">
    <source>
        <dbReference type="Proteomes" id="UP001187415"/>
    </source>
</evidence>
<reference evidence="1" key="1">
    <citation type="submission" date="2023-07" db="EMBL/GenBank/DDBJ databases">
        <title>Chromosome-level Genome Assembly of Striped Snakehead (Channa striata).</title>
        <authorList>
            <person name="Liu H."/>
        </authorList>
    </citation>
    <scope>NUCLEOTIDE SEQUENCE</scope>
    <source>
        <strain evidence="1">Gz</strain>
        <tissue evidence="1">Muscle</tissue>
    </source>
</reference>
<protein>
    <submittedName>
        <fullName evidence="1">Uncharacterized protein</fullName>
    </submittedName>
</protein>
<proteinExistence type="predicted"/>
<comment type="caution">
    <text evidence="1">The sequence shown here is derived from an EMBL/GenBank/DDBJ whole genome shotgun (WGS) entry which is preliminary data.</text>
</comment>
<dbReference type="AlphaFoldDB" id="A0AA88IRK3"/>